<protein>
    <submittedName>
        <fullName evidence="1">Uncharacterized protein</fullName>
    </submittedName>
</protein>
<proteinExistence type="predicted"/>
<evidence type="ECO:0000313" key="1">
    <source>
        <dbReference type="EMBL" id="UNP27668.1"/>
    </source>
</evidence>
<dbReference type="Proteomes" id="UP000829194">
    <property type="component" value="Chromosome"/>
</dbReference>
<dbReference type="RefSeq" id="WP_148648904.1">
    <property type="nucleotide sequence ID" value="NZ_CP011131.1"/>
</dbReference>
<sequence>MYIFAAPSPPNMYFSPAGPALKRVRIRSAAPAKIRCGIKSRVYIDLNLSPGAARRNAGGDRTRLRCAFE</sequence>
<gene>
    <name evidence="1" type="ORF">MOV92_14195</name>
</gene>
<organism evidence="1 2">
    <name type="scientific">Lysobacter gummosus</name>
    <dbReference type="NCBI Taxonomy" id="262324"/>
    <lineage>
        <taxon>Bacteria</taxon>
        <taxon>Pseudomonadati</taxon>
        <taxon>Pseudomonadota</taxon>
        <taxon>Gammaproteobacteria</taxon>
        <taxon>Lysobacterales</taxon>
        <taxon>Lysobacteraceae</taxon>
        <taxon>Lysobacter</taxon>
    </lineage>
</organism>
<evidence type="ECO:0000313" key="2">
    <source>
        <dbReference type="Proteomes" id="UP000829194"/>
    </source>
</evidence>
<name>A0ABY3XCV6_9GAMM</name>
<reference evidence="1 2" key="1">
    <citation type="submission" date="2022-03" db="EMBL/GenBank/DDBJ databases">
        <title>Complete genome sequence of Lysobacter capsici VKM B-2533 and Lysobacter gummosus 10.1.1, promising sources of lytic agents.</title>
        <authorList>
            <person name="Tarlachkov S.V."/>
            <person name="Kudryakova I.V."/>
            <person name="Afoshin A.S."/>
            <person name="Leontyevskaya E.A."/>
            <person name="Leontyevskaya N.V."/>
        </authorList>
    </citation>
    <scope>NUCLEOTIDE SEQUENCE [LARGE SCALE GENOMIC DNA]</scope>
    <source>
        <strain evidence="1 2">10.1.1</strain>
    </source>
</reference>
<accession>A0ABY3XCV6</accession>
<dbReference type="EMBL" id="CP093547">
    <property type="protein sequence ID" value="UNP27668.1"/>
    <property type="molecule type" value="Genomic_DNA"/>
</dbReference>
<keyword evidence="2" id="KW-1185">Reference proteome</keyword>